<dbReference type="AlphaFoldDB" id="A0A0N5B5C2"/>
<evidence type="ECO:0000313" key="3">
    <source>
        <dbReference type="WBParaSite" id="SPAL_0000126700.1"/>
    </source>
</evidence>
<organism evidence="2 3">
    <name type="scientific">Strongyloides papillosus</name>
    <name type="common">Intestinal threadworm</name>
    <dbReference type="NCBI Taxonomy" id="174720"/>
    <lineage>
        <taxon>Eukaryota</taxon>
        <taxon>Metazoa</taxon>
        <taxon>Ecdysozoa</taxon>
        <taxon>Nematoda</taxon>
        <taxon>Chromadorea</taxon>
        <taxon>Rhabditida</taxon>
        <taxon>Tylenchina</taxon>
        <taxon>Panagrolaimomorpha</taxon>
        <taxon>Strongyloidoidea</taxon>
        <taxon>Strongyloididae</taxon>
        <taxon>Strongyloides</taxon>
    </lineage>
</organism>
<evidence type="ECO:0000313" key="2">
    <source>
        <dbReference type="Proteomes" id="UP000046392"/>
    </source>
</evidence>
<dbReference type="Proteomes" id="UP000046392">
    <property type="component" value="Unplaced"/>
</dbReference>
<evidence type="ECO:0000259" key="1">
    <source>
        <dbReference type="Pfam" id="PF24488"/>
    </source>
</evidence>
<protein>
    <submittedName>
        <fullName evidence="3">FHA domain-containing protein</fullName>
    </submittedName>
</protein>
<proteinExistence type="predicted"/>
<feature type="domain" description="DUF7584" evidence="1">
    <location>
        <begin position="168"/>
        <end position="279"/>
    </location>
</feature>
<sequence>MLLEHCAYRDETFIAIYKRPNDDILKELLSIDRTNGKVHHLRIYDIGRSDKIKIDCLNMYKNDGNNEDNLLAKWEHIISRDNGINSNVPKKSNLNIIFHSYEMKIYGSDFSERTILYNKKLGSREFNSEHLEKYKEDTLITFNGDKIDGAKEEFQEPIGITKPYHLPPSINIHNDPEVMINTEDIEWWPVKPKSFPWTFYITLAYNGSTKQPNFFKYESINVTHYRNSESNKLEKIKHEILKLDKHNNRVIILKEPVIIKFDYYCDNCITGGINVIQKVIFK</sequence>
<dbReference type="Pfam" id="PF24488">
    <property type="entry name" value="DUF7584"/>
    <property type="match status" value="1"/>
</dbReference>
<name>A0A0N5B5C2_STREA</name>
<dbReference type="InterPro" id="IPR056006">
    <property type="entry name" value="DUF7584"/>
</dbReference>
<dbReference type="WBParaSite" id="SPAL_0000126700.1">
    <property type="protein sequence ID" value="SPAL_0000126700.1"/>
    <property type="gene ID" value="SPAL_0000126700"/>
</dbReference>
<accession>A0A0N5B5C2</accession>
<reference evidence="3" key="1">
    <citation type="submission" date="2017-02" db="UniProtKB">
        <authorList>
            <consortium name="WormBaseParasite"/>
        </authorList>
    </citation>
    <scope>IDENTIFICATION</scope>
</reference>
<keyword evidence="2" id="KW-1185">Reference proteome</keyword>